<protein>
    <submittedName>
        <fullName evidence="5">Carboxylesterase</fullName>
    </submittedName>
</protein>
<dbReference type="PANTHER" id="PTHR43798">
    <property type="entry name" value="MONOACYLGLYCEROL LIPASE"/>
    <property type="match status" value="1"/>
</dbReference>
<evidence type="ECO:0000256" key="2">
    <source>
        <dbReference type="PIRSR" id="PIRSR017388-1"/>
    </source>
</evidence>
<organism evidence="5 6">
    <name type="scientific">Desmospora activa DSM 45169</name>
    <dbReference type="NCBI Taxonomy" id="1121389"/>
    <lineage>
        <taxon>Bacteria</taxon>
        <taxon>Bacillati</taxon>
        <taxon>Bacillota</taxon>
        <taxon>Bacilli</taxon>
        <taxon>Bacillales</taxon>
        <taxon>Thermoactinomycetaceae</taxon>
        <taxon>Desmospora</taxon>
    </lineage>
</organism>
<evidence type="ECO:0000259" key="4">
    <source>
        <dbReference type="Pfam" id="PF12146"/>
    </source>
</evidence>
<feature type="binding site" evidence="3">
    <location>
        <position position="35"/>
    </location>
    <ligand>
        <name>substrate</name>
    </ligand>
</feature>
<gene>
    <name evidence="5" type="ORF">C8J48_2935</name>
</gene>
<dbReference type="InterPro" id="IPR022742">
    <property type="entry name" value="Hydrolase_4"/>
</dbReference>
<dbReference type="InterPro" id="IPR012354">
    <property type="entry name" value="Esterase_lipase"/>
</dbReference>
<feature type="binding site" evidence="3">
    <location>
        <position position="104"/>
    </location>
    <ligand>
        <name>substrate</name>
    </ligand>
</feature>
<name>A0A2T4Z3Z0_9BACL</name>
<dbReference type="PANTHER" id="PTHR43798:SF31">
    <property type="entry name" value="AB HYDROLASE SUPERFAMILY PROTEIN YCLE"/>
    <property type="match status" value="1"/>
</dbReference>
<evidence type="ECO:0000256" key="3">
    <source>
        <dbReference type="PIRSR" id="PIRSR017388-2"/>
    </source>
</evidence>
<dbReference type="AlphaFoldDB" id="A0A2T4Z3Z0"/>
<dbReference type="GO" id="GO:0052689">
    <property type="term" value="F:carboxylic ester hydrolase activity"/>
    <property type="evidence" value="ECO:0007669"/>
    <property type="project" value="InterPro"/>
</dbReference>
<keyword evidence="6" id="KW-1185">Reference proteome</keyword>
<dbReference type="Gene3D" id="3.40.50.1820">
    <property type="entry name" value="alpha/beta hydrolase"/>
    <property type="match status" value="1"/>
</dbReference>
<keyword evidence="1" id="KW-0378">Hydrolase</keyword>
<dbReference type="InterPro" id="IPR050266">
    <property type="entry name" value="AB_hydrolase_sf"/>
</dbReference>
<dbReference type="EMBL" id="PZZP01000002">
    <property type="protein sequence ID" value="PTM56611.1"/>
    <property type="molecule type" value="Genomic_DNA"/>
</dbReference>
<sequence>MQTQRTAGEARLFFYVFQDHERGTKMKGYLLLHGFAGSPDDFGELPLQMKAEGGWVRCPVLAGHQGGRKPMRDATWENWVGSAESHLSELNRISSDITVIGFSMGALIAAMLSERHDCIKRLVLISPLVFPNPPELISGVAGAVKRRMRTNASSGSHLREYLRRFSQAPVRSINEIHQLLRVAKPVYSRINKPTLLIQGGKDDIAHPKGAQEIYNQIASQEKKLVILHQSRHIICTGPEQERVFQEITAFLSFMEPKE</sequence>
<dbReference type="SUPFAM" id="SSF53474">
    <property type="entry name" value="alpha/beta-Hydrolases"/>
    <property type="match status" value="1"/>
</dbReference>
<comment type="caution">
    <text evidence="5">The sequence shown here is derived from an EMBL/GenBank/DDBJ whole genome shotgun (WGS) entry which is preliminary data.</text>
</comment>
<dbReference type="Pfam" id="PF12146">
    <property type="entry name" value="Hydrolase_4"/>
    <property type="match status" value="1"/>
</dbReference>
<evidence type="ECO:0000313" key="6">
    <source>
        <dbReference type="Proteomes" id="UP000241639"/>
    </source>
</evidence>
<feature type="active site" description="Charge relay system" evidence="2">
    <location>
        <position position="232"/>
    </location>
</feature>
<evidence type="ECO:0000256" key="1">
    <source>
        <dbReference type="ARBA" id="ARBA00022801"/>
    </source>
</evidence>
<feature type="domain" description="Serine aminopeptidase S33" evidence="4">
    <location>
        <begin position="30"/>
        <end position="235"/>
    </location>
</feature>
<feature type="active site" description="Charge relay system" evidence="2">
    <location>
        <position position="202"/>
    </location>
</feature>
<dbReference type="GO" id="GO:0016020">
    <property type="term" value="C:membrane"/>
    <property type="evidence" value="ECO:0007669"/>
    <property type="project" value="TreeGrafter"/>
</dbReference>
<accession>A0A2T4Z3Z0</accession>
<dbReference type="PIRSF" id="PIRSF017388">
    <property type="entry name" value="Esterase_lipase"/>
    <property type="match status" value="1"/>
</dbReference>
<reference evidence="5 6" key="1">
    <citation type="submission" date="2018-04" db="EMBL/GenBank/DDBJ databases">
        <title>Genomic Encyclopedia of Archaeal and Bacterial Type Strains, Phase II (KMG-II): from individual species to whole genera.</title>
        <authorList>
            <person name="Goeker M."/>
        </authorList>
    </citation>
    <scope>NUCLEOTIDE SEQUENCE [LARGE SCALE GENOMIC DNA]</scope>
    <source>
        <strain evidence="5 6">DSM 45169</strain>
    </source>
</reference>
<proteinExistence type="predicted"/>
<dbReference type="InterPro" id="IPR029058">
    <property type="entry name" value="AB_hydrolase_fold"/>
</dbReference>
<feature type="active site" description="Nucleophile" evidence="2">
    <location>
        <position position="103"/>
    </location>
</feature>
<dbReference type="Proteomes" id="UP000241639">
    <property type="component" value="Unassembled WGS sequence"/>
</dbReference>
<evidence type="ECO:0000313" key="5">
    <source>
        <dbReference type="EMBL" id="PTM56611.1"/>
    </source>
</evidence>